<reference evidence="1 2" key="1">
    <citation type="submission" date="2023-06" db="EMBL/GenBank/DDBJ databases">
        <title>Itaconate inhibition of nontuberculous mycobacteria.</title>
        <authorList>
            <person name="Breen P."/>
            <person name="Zimbric M."/>
            <person name="Caverly L."/>
        </authorList>
    </citation>
    <scope>NUCLEOTIDE SEQUENCE [LARGE SCALE GENOMIC DNA]</scope>
    <source>
        <strain evidence="1 2">FLAC1071</strain>
    </source>
</reference>
<gene>
    <name evidence="1" type="ORF">QRB35_28055</name>
</gene>
<evidence type="ECO:0000313" key="1">
    <source>
        <dbReference type="EMBL" id="MDM3929837.1"/>
    </source>
</evidence>
<proteinExistence type="predicted"/>
<comment type="caution">
    <text evidence="1">The sequence shown here is derived from an EMBL/GenBank/DDBJ whole genome shotgun (WGS) entry which is preliminary data.</text>
</comment>
<accession>A0ABT7P965</accession>
<protein>
    <submittedName>
        <fullName evidence="1">Uncharacterized protein</fullName>
    </submittedName>
</protein>
<dbReference type="Proteomes" id="UP001529272">
    <property type="component" value="Unassembled WGS sequence"/>
</dbReference>
<reference evidence="2" key="2">
    <citation type="submission" date="2023-06" db="EMBL/GenBank/DDBJ databases">
        <title>Itaconate inhibition of nontuberculous mycobacteria.</title>
        <authorList>
            <person name="Spilker T."/>
        </authorList>
    </citation>
    <scope>NUCLEOTIDE SEQUENCE [LARGE SCALE GENOMIC DNA]</scope>
    <source>
        <strain evidence="2">FLAC1071</strain>
    </source>
</reference>
<organism evidence="1 2">
    <name type="scientific">Mycobacterium intracellulare subsp. chimaera</name>
    <dbReference type="NCBI Taxonomy" id="222805"/>
    <lineage>
        <taxon>Bacteria</taxon>
        <taxon>Bacillati</taxon>
        <taxon>Actinomycetota</taxon>
        <taxon>Actinomycetes</taxon>
        <taxon>Mycobacteriales</taxon>
        <taxon>Mycobacteriaceae</taxon>
        <taxon>Mycobacterium</taxon>
        <taxon>Mycobacterium avium complex (MAC)</taxon>
    </lineage>
</organism>
<sequence>MARSGQDLAGALDARRYMVAIAGDPDMTADLKLFAFCLNAFLADQRQRGHRGGFAREQWTTAVGEMMSPPDSLERKTLGPAGLCRRAISSDVPRYEVPRVPSAAIICQSPKARGPEAGKPCGKPACGRSVLDHDPETGEGRWIAYCRNHSHPALDEWRTKRLQQWRDNGCPTPPRNTGGVLARHFPANWDAIYQWADPSWVPLPGRKLATAVKPQLTVLEGGASDGSYRREDLGPEKLRLCGGTAT</sequence>
<dbReference type="RefSeq" id="WP_142383109.1">
    <property type="nucleotide sequence ID" value="NZ_CP012886.2"/>
</dbReference>
<dbReference type="EMBL" id="JASZZX010000048">
    <property type="protein sequence ID" value="MDM3929837.1"/>
    <property type="molecule type" value="Genomic_DNA"/>
</dbReference>
<keyword evidence="2" id="KW-1185">Reference proteome</keyword>
<name>A0ABT7P965_MYCIT</name>
<evidence type="ECO:0000313" key="2">
    <source>
        <dbReference type="Proteomes" id="UP001529272"/>
    </source>
</evidence>